<name>A0AAW0M664_QUESU</name>
<protein>
    <submittedName>
        <fullName evidence="1">Uncharacterized protein</fullName>
    </submittedName>
</protein>
<reference evidence="1" key="3">
    <citation type="submission" date="2023-07" db="EMBL/GenBank/DDBJ databases">
        <title>An improved reference 1 genome and first organelle genomes of Quercus suber.</title>
        <authorList>
            <consortium name="Genosuber Consortium"/>
            <person name="Usie A."/>
            <person name="Serra O."/>
            <person name="Barros P."/>
        </authorList>
    </citation>
    <scope>NUCLEOTIDE SEQUENCE</scope>
    <source>
        <strain evidence="1">HL8</strain>
        <tissue evidence="1">Leaves</tissue>
    </source>
</reference>
<evidence type="ECO:0000313" key="1">
    <source>
        <dbReference type="EMBL" id="KAK7858569.1"/>
    </source>
</evidence>
<sequence>MVCHTGFPKLTSLTIRNLPELNEIIIREGDAKSAIPIYCRLHGVRDTAYGH</sequence>
<dbReference type="AlphaFoldDB" id="A0AAW0M664"/>
<organism evidence="1">
    <name type="scientific">Quercus suber</name>
    <name type="common">Cork oak</name>
    <dbReference type="NCBI Taxonomy" id="58331"/>
    <lineage>
        <taxon>Eukaryota</taxon>
        <taxon>Viridiplantae</taxon>
        <taxon>Streptophyta</taxon>
        <taxon>Embryophyta</taxon>
        <taxon>Tracheophyta</taxon>
        <taxon>Spermatophyta</taxon>
        <taxon>Magnoliopsida</taxon>
        <taxon>eudicotyledons</taxon>
        <taxon>Gunneridae</taxon>
        <taxon>Pentapetalae</taxon>
        <taxon>rosids</taxon>
        <taxon>fabids</taxon>
        <taxon>Fagales</taxon>
        <taxon>Fagaceae</taxon>
        <taxon>Quercus</taxon>
    </lineage>
</organism>
<proteinExistence type="predicted"/>
<comment type="caution">
    <text evidence="1">The sequence shown here is derived from an EMBL/GenBank/DDBJ whole genome shotgun (WGS) entry which is preliminary data.</text>
</comment>
<accession>A0AAW0M664</accession>
<dbReference type="EMBL" id="PKMF04000018">
    <property type="protein sequence ID" value="KAK7858569.1"/>
    <property type="molecule type" value="Genomic_DNA"/>
</dbReference>
<reference evidence="1" key="1">
    <citation type="submission" date="2017-12" db="EMBL/GenBank/DDBJ databases">
        <authorList>
            <person name="Barbosa P."/>
            <person name="Usie A."/>
            <person name="Ramos A.M."/>
        </authorList>
    </citation>
    <scope>NUCLEOTIDE SEQUENCE</scope>
    <source>
        <strain evidence="1">HL8</strain>
        <tissue evidence="1">Leaves</tissue>
    </source>
</reference>
<reference evidence="1" key="2">
    <citation type="journal article" date="2018" name="Sci. Data">
        <title>The draft genome sequence of cork oak.</title>
        <authorList>
            <person name="Ramos A.M."/>
            <person name="Usie A."/>
            <person name="Barbosa P."/>
            <person name="Barros P.M."/>
            <person name="Capote T."/>
            <person name="Chaves I."/>
            <person name="Simoes F."/>
            <person name="Abreu I."/>
            <person name="Carrasquinho I."/>
            <person name="Faro C."/>
            <person name="Guimaraes J.B."/>
            <person name="Mendonca D."/>
            <person name="Nobrega F."/>
            <person name="Rodrigues L."/>
            <person name="Saibo N.J.M."/>
            <person name="Varela M.C."/>
            <person name="Egas C."/>
            <person name="Matos J."/>
            <person name="Miguel C.M."/>
            <person name="Oliveira M.M."/>
            <person name="Ricardo C.P."/>
            <person name="Goncalves S."/>
        </authorList>
    </citation>
    <scope>NUCLEOTIDE SEQUENCE [LARGE SCALE GENOMIC DNA]</scope>
    <source>
        <strain evidence="1">HL8</strain>
    </source>
</reference>
<gene>
    <name evidence="1" type="ORF">CFP56_011484</name>
</gene>